<keyword evidence="5" id="KW-1133">Transmembrane helix</keyword>
<dbReference type="RefSeq" id="WP_306068233.1">
    <property type="nucleotide sequence ID" value="NZ_JAROCA020000001.1"/>
</dbReference>
<protein>
    <submittedName>
        <fullName evidence="6">Spore germination protein</fullName>
    </submittedName>
</protein>
<dbReference type="InterPro" id="IPR050768">
    <property type="entry name" value="UPF0353/GerABKA_families"/>
</dbReference>
<keyword evidence="7" id="KW-1185">Reference proteome</keyword>
<proteinExistence type="inferred from homology"/>
<comment type="similarity">
    <text evidence="2 4">Belongs to the GerABKA family.</text>
</comment>
<keyword evidence="3 4" id="KW-0472">Membrane</keyword>
<comment type="caution">
    <text evidence="6">The sequence shown here is derived from an EMBL/GenBank/DDBJ whole genome shotgun (WGS) entry which is preliminary data.</text>
</comment>
<evidence type="ECO:0000256" key="3">
    <source>
        <dbReference type="ARBA" id="ARBA00023136"/>
    </source>
</evidence>
<evidence type="ECO:0000313" key="6">
    <source>
        <dbReference type="EMBL" id="MDY0405854.1"/>
    </source>
</evidence>
<feature type="transmembrane region" description="Helical" evidence="5">
    <location>
        <begin position="251"/>
        <end position="273"/>
    </location>
</feature>
<dbReference type="EMBL" id="JAROCA020000001">
    <property type="protein sequence ID" value="MDY0405854.1"/>
    <property type="molecule type" value="Genomic_DNA"/>
</dbReference>
<dbReference type="InterPro" id="IPR004995">
    <property type="entry name" value="Spore_Ger"/>
</dbReference>
<accession>A0ABU5CJ68</accession>
<keyword evidence="5" id="KW-0812">Transmembrane</keyword>
<evidence type="ECO:0000313" key="7">
    <source>
        <dbReference type="Proteomes" id="UP001228376"/>
    </source>
</evidence>
<dbReference type="Proteomes" id="UP001228376">
    <property type="component" value="Unassembled WGS sequence"/>
</dbReference>
<organism evidence="6 7">
    <name type="scientific">Tigheibacillus jepli</name>
    <dbReference type="NCBI Taxonomy" id="3035914"/>
    <lineage>
        <taxon>Bacteria</taxon>
        <taxon>Bacillati</taxon>
        <taxon>Bacillota</taxon>
        <taxon>Bacilli</taxon>
        <taxon>Bacillales</taxon>
        <taxon>Bacillaceae</taxon>
        <taxon>Tigheibacillus</taxon>
    </lineage>
</organism>
<comment type="subcellular location">
    <subcellularLocation>
        <location evidence="4">Cell membrane</location>
    </subcellularLocation>
    <subcellularLocation>
        <location evidence="1">Membrane</location>
        <topology evidence="1">Multi-pass membrane protein</topology>
    </subcellularLocation>
</comment>
<feature type="transmembrane region" description="Helical" evidence="5">
    <location>
        <begin position="332"/>
        <end position="361"/>
    </location>
</feature>
<dbReference type="PIRSF" id="PIRSF005690">
    <property type="entry name" value="GerBA"/>
    <property type="match status" value="1"/>
</dbReference>
<sequence length="454" mass="50541">MRWCERSGVNPDLVHSNIMKNVQHVTERKQLPENPKQLLHTIFLEIISATDVKIAKTIDDLFNDLLYGNTIFLLDGVDMVLNINTAGWEGRQIEEPITEGVIRGPREGFVENLLTNMMLVRRHIRDPNLRFDKHSIGKRSKKYMIVSYVEGIVHPELLQEIKRRLQTIDMDDAPDTGYIEEWLQDSFLSPFPQITNTERPDKVSSALLQGKVAILLDGTPFVLIAPATFGNALQSPEDYYERFVIATFIRLLRYLAAFIAIFMPALYIALLSYQPGMLPTNLTISIAAAREGVPFPPFVEAIMMVITMELLREAGARLPKTIGQTIGIVGGLVIGDAAVSAGIVSPVMVVIIALNAVASFAIPEYSLGISFRIILLGFMIAAGLLGIYGIILAYIMVNIHIVNLKSVGVPYSAPFGPFFKGDWNDLVMRAPLQTINRRPVYMQTKDDKSGNKGE</sequence>
<evidence type="ECO:0000256" key="2">
    <source>
        <dbReference type="ARBA" id="ARBA00005278"/>
    </source>
</evidence>
<dbReference type="Pfam" id="PF03323">
    <property type="entry name" value="GerA"/>
    <property type="match status" value="1"/>
</dbReference>
<reference evidence="6 7" key="1">
    <citation type="submission" date="2023-10" db="EMBL/GenBank/DDBJ databases">
        <title>179-bfca-hs.</title>
        <authorList>
            <person name="Miliotis G."/>
            <person name="Sengupta P."/>
            <person name="Hameed A."/>
            <person name="Chuvochina M."/>
            <person name="Mcdonagh F."/>
            <person name="Simpson A.C."/>
            <person name="Singh N.K."/>
            <person name="Rekha P.D."/>
            <person name="Raman K."/>
            <person name="Hugenholtz P."/>
            <person name="Venkateswaran K."/>
        </authorList>
    </citation>
    <scope>NUCLEOTIDE SEQUENCE [LARGE SCALE GENOMIC DNA]</scope>
    <source>
        <strain evidence="6 7">179-BFC-A-HS</strain>
    </source>
</reference>
<gene>
    <name evidence="6" type="ORF">P5G51_011010</name>
</gene>
<dbReference type="PANTHER" id="PTHR22550">
    <property type="entry name" value="SPORE GERMINATION PROTEIN"/>
    <property type="match status" value="1"/>
</dbReference>
<evidence type="ECO:0000256" key="5">
    <source>
        <dbReference type="SAM" id="Phobius"/>
    </source>
</evidence>
<evidence type="ECO:0000256" key="1">
    <source>
        <dbReference type="ARBA" id="ARBA00004141"/>
    </source>
</evidence>
<dbReference type="PANTHER" id="PTHR22550:SF5">
    <property type="entry name" value="LEUCINE ZIPPER PROTEIN 4"/>
    <property type="match status" value="1"/>
</dbReference>
<name>A0ABU5CJ68_9BACI</name>
<feature type="transmembrane region" description="Helical" evidence="5">
    <location>
        <begin position="373"/>
        <end position="397"/>
    </location>
</feature>
<evidence type="ECO:0000256" key="4">
    <source>
        <dbReference type="PIRNR" id="PIRNR005690"/>
    </source>
</evidence>